<dbReference type="InterPro" id="IPR001650">
    <property type="entry name" value="Helicase_C-like"/>
</dbReference>
<dbReference type="Gene3D" id="3.40.50.10810">
    <property type="entry name" value="Tandem AAA-ATPase domain"/>
    <property type="match status" value="1"/>
</dbReference>
<feature type="region of interest" description="Disordered" evidence="2">
    <location>
        <begin position="697"/>
        <end position="718"/>
    </location>
</feature>
<sequence>MGELSGDRRALSDVVASAALVLGQARSVQSALAEAERSLVSAAAAVVEADVRQQLAALPLESLRGAVDGRVAWGALLDAGYSTVADIDAASSWELVACDGVGERSAEVVKAAAAEIAGSLRASTRPALRHERPSSADLALIVAVVRLDAVAGHVRSVSTHLAAFIDAAPSALVDAAPLRSGLRWLVTRGRRRLAAARATERLESLLAEHGAAISAAALGVAGPLDAQASLRAYVTEPARFLAVLDSRLGVRPAGIAGLAREIADAIEAFPLDVGALRVMLRRYQEFGAKFALQQRRVLLGDDMGLGKTIQALAAMAHLSAQGPGWRVLVVCPASVLVNWDREIRAKSDLVPVGTDAWALAGGVLVTTFERLRDVHVPASMPIGLLVVDEAHYVKNPDAQRTHRIRSLLPQCERVLFMTGTAIENRGAEFVDLVRMLDPAVAARLNGPAALVAPGEFRARVAPVYLRRNADEVLAELPPLIEVDEWEEMTGHDTEHYRRAVADGNFMAMRRAGFMAGAMRRSAKLDRLLELADQARESGHKVIVYSYFLDVLGIVMAELPGTALGPITGATPPAARQGLVDALAAAAPGTVLVSQIVAGGIGLNIQSASVVILCEPQVKPSTERQAIARARRMGQLKTVHVHRLLNPDGIDERIREILEAKEAAFDDYARDSDLADASGAAIDPRATLRIVTDERRRLGLPDAQSPTLPAHEDPIRPGA</sequence>
<name>A0A6J7LLN9_9ZZZZ</name>
<dbReference type="GO" id="GO:0005524">
    <property type="term" value="F:ATP binding"/>
    <property type="evidence" value="ECO:0007669"/>
    <property type="project" value="InterPro"/>
</dbReference>
<dbReference type="SMART" id="SM00487">
    <property type="entry name" value="DEXDc"/>
    <property type="match status" value="1"/>
</dbReference>
<feature type="compositionally biased region" description="Basic and acidic residues" evidence="2">
    <location>
        <begin position="709"/>
        <end position="718"/>
    </location>
</feature>
<dbReference type="PROSITE" id="PS51194">
    <property type="entry name" value="HELICASE_CTER"/>
    <property type="match status" value="1"/>
</dbReference>
<dbReference type="PANTHER" id="PTHR10799">
    <property type="entry name" value="SNF2/RAD54 HELICASE FAMILY"/>
    <property type="match status" value="1"/>
</dbReference>
<dbReference type="AlphaFoldDB" id="A0A6J7LLN9"/>
<dbReference type="CDD" id="cd18793">
    <property type="entry name" value="SF2_C_SNF"/>
    <property type="match status" value="1"/>
</dbReference>
<evidence type="ECO:0000256" key="1">
    <source>
        <dbReference type="ARBA" id="ARBA00022801"/>
    </source>
</evidence>
<dbReference type="Pfam" id="PF00176">
    <property type="entry name" value="SNF2-rel_dom"/>
    <property type="match status" value="1"/>
</dbReference>
<dbReference type="CDD" id="cd17919">
    <property type="entry name" value="DEXHc_Snf"/>
    <property type="match status" value="1"/>
</dbReference>
<dbReference type="SMART" id="SM00490">
    <property type="entry name" value="HELICc"/>
    <property type="match status" value="1"/>
</dbReference>
<dbReference type="SUPFAM" id="SSF52540">
    <property type="entry name" value="P-loop containing nucleoside triphosphate hydrolases"/>
    <property type="match status" value="2"/>
</dbReference>
<evidence type="ECO:0000259" key="3">
    <source>
        <dbReference type="PROSITE" id="PS51192"/>
    </source>
</evidence>
<evidence type="ECO:0000313" key="5">
    <source>
        <dbReference type="EMBL" id="CAB4968455.1"/>
    </source>
</evidence>
<proteinExistence type="predicted"/>
<evidence type="ECO:0000256" key="2">
    <source>
        <dbReference type="SAM" id="MobiDB-lite"/>
    </source>
</evidence>
<feature type="domain" description="Helicase C-terminal" evidence="4">
    <location>
        <begin position="523"/>
        <end position="677"/>
    </location>
</feature>
<evidence type="ECO:0000259" key="4">
    <source>
        <dbReference type="PROSITE" id="PS51194"/>
    </source>
</evidence>
<organism evidence="5">
    <name type="scientific">freshwater metagenome</name>
    <dbReference type="NCBI Taxonomy" id="449393"/>
    <lineage>
        <taxon>unclassified sequences</taxon>
        <taxon>metagenomes</taxon>
        <taxon>ecological metagenomes</taxon>
    </lineage>
</organism>
<protein>
    <submittedName>
        <fullName evidence="5">Unannotated protein</fullName>
    </submittedName>
</protein>
<dbReference type="InterPro" id="IPR027417">
    <property type="entry name" value="P-loop_NTPase"/>
</dbReference>
<accession>A0A6J7LLN9</accession>
<reference evidence="5" key="1">
    <citation type="submission" date="2020-05" db="EMBL/GenBank/DDBJ databases">
        <authorList>
            <person name="Chiriac C."/>
            <person name="Salcher M."/>
            <person name="Ghai R."/>
            <person name="Kavagutti S V."/>
        </authorList>
    </citation>
    <scope>NUCLEOTIDE SEQUENCE</scope>
</reference>
<gene>
    <name evidence="5" type="ORF">UFOPK3772_03105</name>
</gene>
<dbReference type="EMBL" id="CAFBNE010000157">
    <property type="protein sequence ID" value="CAB4968455.1"/>
    <property type="molecule type" value="Genomic_DNA"/>
</dbReference>
<dbReference type="InterPro" id="IPR000330">
    <property type="entry name" value="SNF2_N"/>
</dbReference>
<dbReference type="Gene3D" id="1.10.150.20">
    <property type="entry name" value="5' to 3' exonuclease, C-terminal subdomain"/>
    <property type="match status" value="1"/>
</dbReference>
<dbReference type="InterPro" id="IPR038718">
    <property type="entry name" value="SNF2-like_sf"/>
</dbReference>
<dbReference type="PROSITE" id="PS51192">
    <property type="entry name" value="HELICASE_ATP_BIND_1"/>
    <property type="match status" value="1"/>
</dbReference>
<dbReference type="GO" id="GO:0016787">
    <property type="term" value="F:hydrolase activity"/>
    <property type="evidence" value="ECO:0007669"/>
    <property type="project" value="UniProtKB-KW"/>
</dbReference>
<keyword evidence="1" id="KW-0378">Hydrolase</keyword>
<dbReference type="InterPro" id="IPR049730">
    <property type="entry name" value="SNF2/RAD54-like_C"/>
</dbReference>
<dbReference type="InterPro" id="IPR014001">
    <property type="entry name" value="Helicase_ATP-bd"/>
</dbReference>
<dbReference type="Gene3D" id="3.40.50.300">
    <property type="entry name" value="P-loop containing nucleotide triphosphate hydrolases"/>
    <property type="match status" value="1"/>
</dbReference>
<feature type="domain" description="Helicase ATP-binding" evidence="3">
    <location>
        <begin position="288"/>
        <end position="439"/>
    </location>
</feature>